<organism evidence="2 3">
    <name type="scientific">Tagetes erecta</name>
    <name type="common">African marigold</name>
    <dbReference type="NCBI Taxonomy" id="13708"/>
    <lineage>
        <taxon>Eukaryota</taxon>
        <taxon>Viridiplantae</taxon>
        <taxon>Streptophyta</taxon>
        <taxon>Embryophyta</taxon>
        <taxon>Tracheophyta</taxon>
        <taxon>Spermatophyta</taxon>
        <taxon>Magnoliopsida</taxon>
        <taxon>eudicotyledons</taxon>
        <taxon>Gunneridae</taxon>
        <taxon>Pentapetalae</taxon>
        <taxon>asterids</taxon>
        <taxon>campanulids</taxon>
        <taxon>Asterales</taxon>
        <taxon>Asteraceae</taxon>
        <taxon>Asteroideae</taxon>
        <taxon>Heliantheae alliance</taxon>
        <taxon>Tageteae</taxon>
        <taxon>Tagetes</taxon>
    </lineage>
</organism>
<accession>A0AAD8N9A6</accession>
<feature type="region of interest" description="Disordered" evidence="1">
    <location>
        <begin position="1"/>
        <end position="38"/>
    </location>
</feature>
<gene>
    <name evidence="2" type="ORF">QVD17_38363</name>
</gene>
<reference evidence="2" key="1">
    <citation type="journal article" date="2023" name="bioRxiv">
        <title>Improved chromosome-level genome assembly for marigold (Tagetes erecta).</title>
        <authorList>
            <person name="Jiang F."/>
            <person name="Yuan L."/>
            <person name="Wang S."/>
            <person name="Wang H."/>
            <person name="Xu D."/>
            <person name="Wang A."/>
            <person name="Fan W."/>
        </authorList>
    </citation>
    <scope>NUCLEOTIDE SEQUENCE</scope>
    <source>
        <strain evidence="2">WSJ</strain>
        <tissue evidence="2">Leaf</tissue>
    </source>
</reference>
<evidence type="ECO:0000313" key="2">
    <source>
        <dbReference type="EMBL" id="KAK1406755.1"/>
    </source>
</evidence>
<feature type="compositionally biased region" description="Low complexity" evidence="1">
    <location>
        <begin position="14"/>
        <end position="38"/>
    </location>
</feature>
<comment type="caution">
    <text evidence="2">The sequence shown here is derived from an EMBL/GenBank/DDBJ whole genome shotgun (WGS) entry which is preliminary data.</text>
</comment>
<dbReference type="AlphaFoldDB" id="A0AAD8N9A6"/>
<keyword evidence="3" id="KW-1185">Reference proteome</keyword>
<evidence type="ECO:0000313" key="3">
    <source>
        <dbReference type="Proteomes" id="UP001229421"/>
    </source>
</evidence>
<dbReference type="EMBL" id="JAUHHV010000011">
    <property type="protein sequence ID" value="KAK1406755.1"/>
    <property type="molecule type" value="Genomic_DNA"/>
</dbReference>
<dbReference type="Proteomes" id="UP001229421">
    <property type="component" value="Unassembled WGS sequence"/>
</dbReference>
<proteinExistence type="predicted"/>
<name>A0AAD8N9A6_TARER</name>
<sequence length="75" mass="8604">MSSSPSPRLLLNYSPHTTSSMRSPPHPRPSSSSSSPPFLLHHSLRLKWLLKQFLKTKQSRLKQYRSIQNGVVLKH</sequence>
<evidence type="ECO:0000256" key="1">
    <source>
        <dbReference type="SAM" id="MobiDB-lite"/>
    </source>
</evidence>
<protein>
    <submittedName>
        <fullName evidence="2">Uncharacterized protein</fullName>
    </submittedName>
</protein>